<reference evidence="1" key="1">
    <citation type="submission" date="2022-10" db="EMBL/GenBank/DDBJ databases">
        <title>The complete genomes of actinobacterial strains from the NBC collection.</title>
        <authorList>
            <person name="Joergensen T.S."/>
            <person name="Alvarez Arevalo M."/>
            <person name="Sterndorff E.B."/>
            <person name="Faurdal D."/>
            <person name="Vuksanovic O."/>
            <person name="Mourched A.-S."/>
            <person name="Charusanti P."/>
            <person name="Shaw S."/>
            <person name="Blin K."/>
            <person name="Weber T."/>
        </authorList>
    </citation>
    <scope>NUCLEOTIDE SEQUENCE</scope>
    <source>
        <strain evidence="1">NBC_00248</strain>
    </source>
</reference>
<dbReference type="Proteomes" id="UP001432039">
    <property type="component" value="Chromosome"/>
</dbReference>
<evidence type="ECO:0000313" key="2">
    <source>
        <dbReference type="Proteomes" id="UP001432039"/>
    </source>
</evidence>
<evidence type="ECO:0000313" key="1">
    <source>
        <dbReference type="EMBL" id="WUQ12633.1"/>
    </source>
</evidence>
<accession>A0ABZ1T9T4</accession>
<sequence length="157" mass="17415">MRQRKTVPTERNIRTNFAFYPPQGDGGAWRATAESLERALREAFPEPAVEYRISGIHSVPVLDFEIEPAPGVWIDGTASMPRPDYAYITLTDVTAGEAAVFARWLRDSFVPAPHLVWFASSLAVANGEQDPWPLPAEGGEEEIAAELRRHLDSVETP</sequence>
<name>A0ABZ1T9T4_STRVG</name>
<protein>
    <submittedName>
        <fullName evidence="1">Uncharacterized protein</fullName>
    </submittedName>
</protein>
<keyword evidence="2" id="KW-1185">Reference proteome</keyword>
<organism evidence="1 2">
    <name type="scientific">Streptomyces virginiae</name>
    <name type="common">Streptomyces cinnamonensis</name>
    <dbReference type="NCBI Taxonomy" id="1961"/>
    <lineage>
        <taxon>Bacteria</taxon>
        <taxon>Bacillati</taxon>
        <taxon>Actinomycetota</taxon>
        <taxon>Actinomycetes</taxon>
        <taxon>Kitasatosporales</taxon>
        <taxon>Streptomycetaceae</taxon>
        <taxon>Streptomyces</taxon>
    </lineage>
</organism>
<dbReference type="EMBL" id="CP108090">
    <property type="protein sequence ID" value="WUQ12633.1"/>
    <property type="molecule type" value="Genomic_DNA"/>
</dbReference>
<dbReference type="RefSeq" id="WP_328961846.1">
    <property type="nucleotide sequence ID" value="NZ_CP108090.1"/>
</dbReference>
<proteinExistence type="predicted"/>
<gene>
    <name evidence="1" type="ORF">OG517_14990</name>
</gene>